<keyword evidence="2" id="KW-1185">Reference proteome</keyword>
<protein>
    <submittedName>
        <fullName evidence="1">Uncharacterized protein</fullName>
    </submittedName>
</protein>
<evidence type="ECO:0000313" key="2">
    <source>
        <dbReference type="Proteomes" id="UP000886998"/>
    </source>
</evidence>
<sequence>MLKNHRTLLRKTYECNTAAGRRNPRRYSTIQQSNVAPGQSTCSPAAKTSGTLVCKYDSRQTRGLPAWIISFG</sequence>
<evidence type="ECO:0000313" key="1">
    <source>
        <dbReference type="EMBL" id="GFS62104.1"/>
    </source>
</evidence>
<name>A0A8X6IW47_9ARAC</name>
<dbReference type="AlphaFoldDB" id="A0A8X6IW47"/>
<organism evidence="1 2">
    <name type="scientific">Trichonephila inaurata madagascariensis</name>
    <dbReference type="NCBI Taxonomy" id="2747483"/>
    <lineage>
        <taxon>Eukaryota</taxon>
        <taxon>Metazoa</taxon>
        <taxon>Ecdysozoa</taxon>
        <taxon>Arthropoda</taxon>
        <taxon>Chelicerata</taxon>
        <taxon>Arachnida</taxon>
        <taxon>Araneae</taxon>
        <taxon>Araneomorphae</taxon>
        <taxon>Entelegynae</taxon>
        <taxon>Araneoidea</taxon>
        <taxon>Nephilidae</taxon>
        <taxon>Trichonephila</taxon>
        <taxon>Trichonephila inaurata</taxon>
    </lineage>
</organism>
<gene>
    <name evidence="1" type="ORF">TNIN_480471</name>
</gene>
<accession>A0A8X6IW47</accession>
<dbReference type="EMBL" id="BMAV01027768">
    <property type="protein sequence ID" value="GFS62104.1"/>
    <property type="molecule type" value="Genomic_DNA"/>
</dbReference>
<comment type="caution">
    <text evidence="1">The sequence shown here is derived from an EMBL/GenBank/DDBJ whole genome shotgun (WGS) entry which is preliminary data.</text>
</comment>
<dbReference type="Proteomes" id="UP000886998">
    <property type="component" value="Unassembled WGS sequence"/>
</dbReference>
<proteinExistence type="predicted"/>
<reference evidence="1" key="1">
    <citation type="submission" date="2020-08" db="EMBL/GenBank/DDBJ databases">
        <title>Multicomponent nature underlies the extraordinary mechanical properties of spider dragline silk.</title>
        <authorList>
            <person name="Kono N."/>
            <person name="Nakamura H."/>
            <person name="Mori M."/>
            <person name="Yoshida Y."/>
            <person name="Ohtoshi R."/>
            <person name="Malay A.D."/>
            <person name="Moran D.A.P."/>
            <person name="Tomita M."/>
            <person name="Numata K."/>
            <person name="Arakawa K."/>
        </authorList>
    </citation>
    <scope>NUCLEOTIDE SEQUENCE</scope>
</reference>